<protein>
    <submittedName>
        <fullName evidence="2">Uncharacterized protein</fullName>
    </submittedName>
</protein>
<evidence type="ECO:0000256" key="1">
    <source>
        <dbReference type="SAM" id="SignalP"/>
    </source>
</evidence>
<comment type="caution">
    <text evidence="2">The sequence shown here is derived from an EMBL/GenBank/DDBJ whole genome shotgun (WGS) entry which is preliminary data.</text>
</comment>
<organism evidence="2 3">
    <name type="scientific">Perkinsus olseni</name>
    <name type="common">Perkinsus atlanticus</name>
    <dbReference type="NCBI Taxonomy" id="32597"/>
    <lineage>
        <taxon>Eukaryota</taxon>
        <taxon>Sar</taxon>
        <taxon>Alveolata</taxon>
        <taxon>Perkinsozoa</taxon>
        <taxon>Perkinsea</taxon>
        <taxon>Perkinsida</taxon>
        <taxon>Perkinsidae</taxon>
        <taxon>Perkinsus</taxon>
    </lineage>
</organism>
<dbReference type="AlphaFoldDB" id="A0A7J6TWC4"/>
<sequence length="251" mass="28328">MPVPIIVLLASLLFGVAESLDVGTYCAAQPIVSSSDEAACIAFDYKGPHDATLQYNAGPLSISMDFDGVTVENGEIVLRRHHKEEEDSYSFPYLARKFQLRVGIDRSDTIFLLPTGQDGFYELTKDGCHPPKGFKADCSAHHKHRALLLSHSLYAGRFSAGGGKVSVDFKYPVRGGGYTLYDKKHSVYYDSGNAYLKLGKKYHYSGLREFEFESIFLTKSKELFELQGTFLYYERRDKIFYESHHYGKEPL</sequence>
<evidence type="ECO:0000313" key="2">
    <source>
        <dbReference type="EMBL" id="KAF4749739.1"/>
    </source>
</evidence>
<gene>
    <name evidence="2" type="ORF">FOZ63_008148</name>
</gene>
<name>A0A7J6TWC4_PEROL</name>
<feature type="signal peptide" evidence="1">
    <location>
        <begin position="1"/>
        <end position="19"/>
    </location>
</feature>
<proteinExistence type="predicted"/>
<reference evidence="2 3" key="1">
    <citation type="submission" date="2020-04" db="EMBL/GenBank/DDBJ databases">
        <title>Perkinsus olseni comparative genomics.</title>
        <authorList>
            <person name="Bogema D.R."/>
        </authorList>
    </citation>
    <scope>NUCLEOTIDE SEQUENCE [LARGE SCALE GENOMIC DNA]</scope>
    <source>
        <strain evidence="2 3">ATCC PRA-207</strain>
    </source>
</reference>
<keyword evidence="3" id="KW-1185">Reference proteome</keyword>
<keyword evidence="1" id="KW-0732">Signal</keyword>
<accession>A0A7J6TWC4</accession>
<feature type="non-terminal residue" evidence="2">
    <location>
        <position position="251"/>
    </location>
</feature>
<dbReference type="EMBL" id="JABANO010007665">
    <property type="protein sequence ID" value="KAF4749739.1"/>
    <property type="molecule type" value="Genomic_DNA"/>
</dbReference>
<evidence type="ECO:0000313" key="3">
    <source>
        <dbReference type="Proteomes" id="UP000553632"/>
    </source>
</evidence>
<feature type="chain" id="PRO_5029628882" evidence="1">
    <location>
        <begin position="20"/>
        <end position="251"/>
    </location>
</feature>
<dbReference type="Proteomes" id="UP000553632">
    <property type="component" value="Unassembled WGS sequence"/>
</dbReference>